<keyword evidence="7" id="KW-1185">Reference proteome</keyword>
<comment type="caution">
    <text evidence="6">The sequence shown here is derived from an EMBL/GenBank/DDBJ whole genome shotgun (WGS) entry which is preliminary data.</text>
</comment>
<keyword evidence="2 4" id="KW-0547">Nucleotide-binding</keyword>
<dbReference type="PANTHER" id="PTHR43585:SF2">
    <property type="entry name" value="ATP-GRASP ENZYME FSQD"/>
    <property type="match status" value="1"/>
</dbReference>
<dbReference type="Gene3D" id="3.30.470.20">
    <property type="entry name" value="ATP-grasp fold, B domain"/>
    <property type="match status" value="1"/>
</dbReference>
<evidence type="ECO:0000256" key="2">
    <source>
        <dbReference type="ARBA" id="ARBA00022741"/>
    </source>
</evidence>
<evidence type="ECO:0000259" key="5">
    <source>
        <dbReference type="PROSITE" id="PS50975"/>
    </source>
</evidence>
<dbReference type="Gene3D" id="3.30.1490.20">
    <property type="entry name" value="ATP-grasp fold, A domain"/>
    <property type="match status" value="1"/>
</dbReference>
<dbReference type="SUPFAM" id="SSF56059">
    <property type="entry name" value="Glutathione synthetase ATP-binding domain-like"/>
    <property type="match status" value="1"/>
</dbReference>
<dbReference type="Proteomes" id="UP001145069">
    <property type="component" value="Unassembled WGS sequence"/>
</dbReference>
<gene>
    <name evidence="6" type="ORF">NC799_04705</name>
</gene>
<name>A0A9X3WB46_9BACI</name>
<dbReference type="RefSeq" id="WP_272445215.1">
    <property type="nucleotide sequence ID" value="NZ_JAMQKC010000003.1"/>
</dbReference>
<dbReference type="PROSITE" id="PS50975">
    <property type="entry name" value="ATP_GRASP"/>
    <property type="match status" value="1"/>
</dbReference>
<evidence type="ECO:0000313" key="7">
    <source>
        <dbReference type="Proteomes" id="UP001145069"/>
    </source>
</evidence>
<accession>A0A9X3WB46</accession>
<dbReference type="GO" id="GO:0005524">
    <property type="term" value="F:ATP binding"/>
    <property type="evidence" value="ECO:0007669"/>
    <property type="project" value="UniProtKB-UniRule"/>
</dbReference>
<reference evidence="6" key="1">
    <citation type="submission" date="2022-06" db="EMBL/GenBank/DDBJ databases">
        <title>Aquibacillus sp. a new bacterium isolated from soil saline samples.</title>
        <authorList>
            <person name="Galisteo C."/>
            <person name="De La Haba R."/>
            <person name="Sanchez-Porro C."/>
            <person name="Ventosa A."/>
        </authorList>
    </citation>
    <scope>NUCLEOTIDE SEQUENCE</scope>
    <source>
        <strain evidence="6">3ASR75-54</strain>
    </source>
</reference>
<evidence type="ECO:0000313" key="6">
    <source>
        <dbReference type="EMBL" id="MDC3416210.1"/>
    </source>
</evidence>
<keyword evidence="3 4" id="KW-0067">ATP-binding</keyword>
<dbReference type="AlphaFoldDB" id="A0A9X3WB46"/>
<protein>
    <submittedName>
        <fullName evidence="6">ATP-grasp domain-containing protein</fullName>
    </submittedName>
</protein>
<dbReference type="InterPro" id="IPR052032">
    <property type="entry name" value="ATP-dep_AA_Ligase"/>
</dbReference>
<organism evidence="6 7">
    <name type="scientific">Aquibacillus salsiterrae</name>
    <dbReference type="NCBI Taxonomy" id="2950439"/>
    <lineage>
        <taxon>Bacteria</taxon>
        <taxon>Bacillati</taxon>
        <taxon>Bacillota</taxon>
        <taxon>Bacilli</taxon>
        <taxon>Bacillales</taxon>
        <taxon>Bacillaceae</taxon>
        <taxon>Aquibacillus</taxon>
    </lineage>
</organism>
<dbReference type="Pfam" id="PF07478">
    <property type="entry name" value="Dala_Dala_lig_C"/>
    <property type="match status" value="1"/>
</dbReference>
<keyword evidence="1" id="KW-0436">Ligase</keyword>
<sequence>MAIAILNRLPINIVNFKEWLEECEETFYILLPENKKSEFQKEGYTNIVALNNYYNDSEMMISLKKIHKTDSVNLIIAIDEVDIERAAMFREYFGITDGQKLFSATSFRNKFWMKEVIKSSNIPVPAYEKIQTIDQAKKFAKQYSYPVVVKPNNGMGSIGVQKVNSDEELEGIDLNKVELIEQFIEIENMYSVDGLVIDGSIFFESVSRYNQSTINYMSGDNISVIEIVEPKESIHKRLLNFNKKVLSALPKPNNAFSFHTEIFHSKDNELVFCETASRAGGARIVESIYQSYGIHLEENTVKLQAGIWKKSSISIRNEPKILTAVILLPKRMGEVRKIPDEIPFKWVTEYQPRVKKGDILSSIGHSSDTIASLIVTGTTRKELWNNIEYVNNYLTKEIEIVEVNK</sequence>
<evidence type="ECO:0000256" key="3">
    <source>
        <dbReference type="ARBA" id="ARBA00022840"/>
    </source>
</evidence>
<dbReference type="EMBL" id="JAMQKC010000003">
    <property type="protein sequence ID" value="MDC3416210.1"/>
    <property type="molecule type" value="Genomic_DNA"/>
</dbReference>
<feature type="domain" description="ATP-grasp" evidence="5">
    <location>
        <begin position="114"/>
        <end position="305"/>
    </location>
</feature>
<dbReference type="InterPro" id="IPR013815">
    <property type="entry name" value="ATP_grasp_subdomain_1"/>
</dbReference>
<evidence type="ECO:0000256" key="4">
    <source>
        <dbReference type="PROSITE-ProRule" id="PRU00409"/>
    </source>
</evidence>
<evidence type="ECO:0000256" key="1">
    <source>
        <dbReference type="ARBA" id="ARBA00022598"/>
    </source>
</evidence>
<dbReference type="InterPro" id="IPR011095">
    <property type="entry name" value="Dala_Dala_lig_C"/>
</dbReference>
<dbReference type="InterPro" id="IPR011761">
    <property type="entry name" value="ATP-grasp"/>
</dbReference>
<dbReference type="Gene3D" id="3.40.50.20">
    <property type="match status" value="1"/>
</dbReference>
<dbReference type="GO" id="GO:0008716">
    <property type="term" value="F:D-alanine-D-alanine ligase activity"/>
    <property type="evidence" value="ECO:0007669"/>
    <property type="project" value="InterPro"/>
</dbReference>
<dbReference type="GO" id="GO:0046872">
    <property type="term" value="F:metal ion binding"/>
    <property type="evidence" value="ECO:0007669"/>
    <property type="project" value="InterPro"/>
</dbReference>
<proteinExistence type="predicted"/>
<dbReference type="PANTHER" id="PTHR43585">
    <property type="entry name" value="FUMIPYRROLE BIOSYNTHESIS PROTEIN C"/>
    <property type="match status" value="1"/>
</dbReference>